<dbReference type="OrthoDB" id="7221824at2"/>
<evidence type="ECO:0000259" key="1">
    <source>
        <dbReference type="Pfam" id="PF00535"/>
    </source>
</evidence>
<name>A0A2S6NDH8_RHOGL</name>
<proteinExistence type="predicted"/>
<dbReference type="AlphaFoldDB" id="A0A2S6NDH8"/>
<dbReference type="CDD" id="cd00761">
    <property type="entry name" value="Glyco_tranf_GTA_type"/>
    <property type="match status" value="1"/>
</dbReference>
<gene>
    <name evidence="2" type="ORF">CCS01_15500</name>
</gene>
<dbReference type="InterPro" id="IPR050834">
    <property type="entry name" value="Glycosyltransf_2"/>
</dbReference>
<dbReference type="SUPFAM" id="SSF53448">
    <property type="entry name" value="Nucleotide-diphospho-sugar transferases"/>
    <property type="match status" value="1"/>
</dbReference>
<protein>
    <recommendedName>
        <fullName evidence="1">Glycosyltransferase 2-like domain-containing protein</fullName>
    </recommendedName>
</protein>
<dbReference type="PANTHER" id="PTHR43685:SF2">
    <property type="entry name" value="GLYCOSYLTRANSFERASE 2-LIKE DOMAIN-CONTAINING PROTEIN"/>
    <property type="match status" value="1"/>
</dbReference>
<dbReference type="RefSeq" id="WP_104519743.1">
    <property type="nucleotide sequence ID" value="NZ_NHRY01000164.1"/>
</dbReference>
<feature type="domain" description="Glycosyltransferase 2-like" evidence="1">
    <location>
        <begin position="11"/>
        <end position="120"/>
    </location>
</feature>
<evidence type="ECO:0000313" key="3">
    <source>
        <dbReference type="Proteomes" id="UP000239724"/>
    </source>
</evidence>
<reference evidence="2 3" key="1">
    <citation type="journal article" date="2018" name="Arch. Microbiol.">
        <title>New insights into the metabolic potential of the phototrophic purple bacterium Rhodopila globiformis DSM 161(T) from its draft genome sequence and evidence for a vanadium-dependent nitrogenase.</title>
        <authorList>
            <person name="Imhoff J.F."/>
            <person name="Rahn T."/>
            <person name="Kunzel S."/>
            <person name="Neulinger S.C."/>
        </authorList>
    </citation>
    <scope>NUCLEOTIDE SEQUENCE [LARGE SCALE GENOMIC DNA]</scope>
    <source>
        <strain evidence="2 3">DSM 161</strain>
    </source>
</reference>
<dbReference type="PANTHER" id="PTHR43685">
    <property type="entry name" value="GLYCOSYLTRANSFERASE"/>
    <property type="match status" value="1"/>
</dbReference>
<keyword evidence="3" id="KW-1185">Reference proteome</keyword>
<dbReference type="Proteomes" id="UP000239724">
    <property type="component" value="Unassembled WGS sequence"/>
</dbReference>
<accession>A0A2S6NDH8</accession>
<dbReference type="Pfam" id="PF00535">
    <property type="entry name" value="Glycos_transf_2"/>
    <property type="match status" value="1"/>
</dbReference>
<dbReference type="InterPro" id="IPR029044">
    <property type="entry name" value="Nucleotide-diphossugar_trans"/>
</dbReference>
<dbReference type="InterPro" id="IPR001173">
    <property type="entry name" value="Glyco_trans_2-like"/>
</dbReference>
<dbReference type="Gene3D" id="3.90.550.10">
    <property type="entry name" value="Spore Coat Polysaccharide Biosynthesis Protein SpsA, Chain A"/>
    <property type="match status" value="1"/>
</dbReference>
<comment type="caution">
    <text evidence="2">The sequence shown here is derived from an EMBL/GenBank/DDBJ whole genome shotgun (WGS) entry which is preliminary data.</text>
</comment>
<sequence length="325" mass="37104">MTTAEVSPVFSVIIPTRDRSGLFTTALRSVLDQTFQNLEILVVDDGSSEAHMSRYQELLHTIPVPHRLLRLVPTPRGHGPAYAANFGVDHAQGKYFCFLDDDDQWVDIQHLDRVANVLEHSTEQIDLILANQRGFRNGMAVDYPIWLEDFVDRLSGTPDDTGAYAVTAAELLGCRSFCHLNTTIISQRLYVELGGFDEGLRYEQDRDFYLRAIDRAQLIRFLPNIVSRHNIPDPAFAANVSTTESELSKRLYQLRVLDKAILFSTRPEVRRYAMQHRLYVLEHIVREAGRAGQSETAHYYGREVLAMKMAMTWNKLFQRGSACRI</sequence>
<organism evidence="2 3">
    <name type="scientific">Rhodopila globiformis</name>
    <name type="common">Rhodopseudomonas globiformis</name>
    <dbReference type="NCBI Taxonomy" id="1071"/>
    <lineage>
        <taxon>Bacteria</taxon>
        <taxon>Pseudomonadati</taxon>
        <taxon>Pseudomonadota</taxon>
        <taxon>Alphaproteobacteria</taxon>
        <taxon>Acetobacterales</taxon>
        <taxon>Acetobacteraceae</taxon>
        <taxon>Rhodopila</taxon>
    </lineage>
</organism>
<evidence type="ECO:0000313" key="2">
    <source>
        <dbReference type="EMBL" id="PPQ32641.1"/>
    </source>
</evidence>
<dbReference type="EMBL" id="NHRY01000164">
    <property type="protein sequence ID" value="PPQ32641.1"/>
    <property type="molecule type" value="Genomic_DNA"/>
</dbReference>